<proteinExistence type="predicted"/>
<sequence>MSSRQPVFTLSCPDHCRTNGDLVAGTVNLHIERAKRKQVVAVKVELTCDDSEIQNRQPTLPEFLDEEKIIWKQYDTEKEIEDQISVGSGAMIRDEEEIPDHPRHRNM</sequence>
<organism evidence="2 3">
    <name type="scientific">Clathrus columnatus</name>
    <dbReference type="NCBI Taxonomy" id="1419009"/>
    <lineage>
        <taxon>Eukaryota</taxon>
        <taxon>Fungi</taxon>
        <taxon>Dikarya</taxon>
        <taxon>Basidiomycota</taxon>
        <taxon>Agaricomycotina</taxon>
        <taxon>Agaricomycetes</taxon>
        <taxon>Phallomycetidae</taxon>
        <taxon>Phallales</taxon>
        <taxon>Clathraceae</taxon>
        <taxon>Clathrus</taxon>
    </lineage>
</organism>
<protein>
    <submittedName>
        <fullName evidence="2">Uncharacterized protein</fullName>
    </submittedName>
</protein>
<gene>
    <name evidence="2" type="ORF">Clacol_008509</name>
</gene>
<evidence type="ECO:0000256" key="1">
    <source>
        <dbReference type="SAM" id="MobiDB-lite"/>
    </source>
</evidence>
<dbReference type="Proteomes" id="UP001050691">
    <property type="component" value="Unassembled WGS sequence"/>
</dbReference>
<feature type="region of interest" description="Disordered" evidence="1">
    <location>
        <begin position="85"/>
        <end position="107"/>
    </location>
</feature>
<evidence type="ECO:0000313" key="3">
    <source>
        <dbReference type="Proteomes" id="UP001050691"/>
    </source>
</evidence>
<name>A0AAV5AQU8_9AGAM</name>
<dbReference type="EMBL" id="BPWL01000009">
    <property type="protein sequence ID" value="GJJ14245.1"/>
    <property type="molecule type" value="Genomic_DNA"/>
</dbReference>
<keyword evidence="3" id="KW-1185">Reference proteome</keyword>
<comment type="caution">
    <text evidence="2">The sequence shown here is derived from an EMBL/GenBank/DDBJ whole genome shotgun (WGS) entry which is preliminary data.</text>
</comment>
<reference evidence="2" key="1">
    <citation type="submission" date="2021-10" db="EMBL/GenBank/DDBJ databases">
        <title>De novo Genome Assembly of Clathrus columnatus (Basidiomycota, Fungi) Using Illumina and Nanopore Sequence Data.</title>
        <authorList>
            <person name="Ogiso-Tanaka E."/>
            <person name="Itagaki H."/>
            <person name="Hosoya T."/>
            <person name="Hosaka K."/>
        </authorList>
    </citation>
    <scope>NUCLEOTIDE SEQUENCE</scope>
    <source>
        <strain evidence="2">MO-923</strain>
    </source>
</reference>
<evidence type="ECO:0000313" key="2">
    <source>
        <dbReference type="EMBL" id="GJJ14245.1"/>
    </source>
</evidence>
<dbReference type="AlphaFoldDB" id="A0AAV5AQU8"/>
<accession>A0AAV5AQU8</accession>